<dbReference type="EMBL" id="CP144373">
    <property type="protein sequence ID" value="XCH45997.1"/>
    <property type="molecule type" value="Genomic_DNA"/>
</dbReference>
<feature type="domain" description="PAC" evidence="11">
    <location>
        <begin position="248"/>
        <end position="300"/>
    </location>
</feature>
<dbReference type="CDD" id="cd00130">
    <property type="entry name" value="PAS"/>
    <property type="match status" value="2"/>
</dbReference>
<organism evidence="12">
    <name type="scientific">Thermodesulfovibrio autotrophicus</name>
    <dbReference type="NCBI Taxonomy" id="3118333"/>
    <lineage>
        <taxon>Bacteria</taxon>
        <taxon>Pseudomonadati</taxon>
        <taxon>Nitrospirota</taxon>
        <taxon>Thermodesulfovibrionia</taxon>
        <taxon>Thermodesulfovibrionales</taxon>
        <taxon>Thermodesulfovibrionaceae</taxon>
        <taxon>Thermodesulfovibrio</taxon>
    </lineage>
</organism>
<dbReference type="RefSeq" id="WP_353683538.1">
    <property type="nucleotide sequence ID" value="NZ_CP144373.1"/>
</dbReference>
<evidence type="ECO:0000259" key="10">
    <source>
        <dbReference type="PROSITE" id="PS50112"/>
    </source>
</evidence>
<keyword evidence="5" id="KW-0547">Nucleotide-binding</keyword>
<evidence type="ECO:0000259" key="11">
    <source>
        <dbReference type="PROSITE" id="PS50113"/>
    </source>
</evidence>
<dbReference type="Pfam" id="PF00512">
    <property type="entry name" value="HisKA"/>
    <property type="match status" value="1"/>
</dbReference>
<dbReference type="InterPro" id="IPR013656">
    <property type="entry name" value="PAS_4"/>
</dbReference>
<feature type="domain" description="Histidine kinase" evidence="9">
    <location>
        <begin position="643"/>
        <end position="857"/>
    </location>
</feature>
<evidence type="ECO:0000256" key="8">
    <source>
        <dbReference type="ARBA" id="ARBA00023012"/>
    </source>
</evidence>
<dbReference type="PRINTS" id="PR00344">
    <property type="entry name" value="BCTRLSENSOR"/>
</dbReference>
<keyword evidence="3" id="KW-0597">Phosphoprotein</keyword>
<dbReference type="Gene3D" id="3.30.450.20">
    <property type="entry name" value="PAS domain"/>
    <property type="match status" value="2"/>
</dbReference>
<dbReference type="InterPro" id="IPR003661">
    <property type="entry name" value="HisK_dim/P_dom"/>
</dbReference>
<dbReference type="InterPro" id="IPR003018">
    <property type="entry name" value="GAF"/>
</dbReference>
<dbReference type="SMART" id="SM00091">
    <property type="entry name" value="PAS"/>
    <property type="match status" value="2"/>
</dbReference>
<dbReference type="InterPro" id="IPR036890">
    <property type="entry name" value="HATPase_C_sf"/>
</dbReference>
<keyword evidence="4" id="KW-0808">Transferase</keyword>
<dbReference type="PANTHER" id="PTHR43065:SF10">
    <property type="entry name" value="PEROXIDE STRESS-ACTIVATED HISTIDINE KINASE MAK3"/>
    <property type="match status" value="1"/>
</dbReference>
<dbReference type="SUPFAM" id="SSF55874">
    <property type="entry name" value="ATPase domain of HSP90 chaperone/DNA topoisomerase II/histidine kinase"/>
    <property type="match status" value="1"/>
</dbReference>
<evidence type="ECO:0000256" key="1">
    <source>
        <dbReference type="ARBA" id="ARBA00000085"/>
    </source>
</evidence>
<dbReference type="InterPro" id="IPR005467">
    <property type="entry name" value="His_kinase_dom"/>
</dbReference>
<dbReference type="KEGG" id="taut:V4D30_06565"/>
<dbReference type="Pfam" id="PF02518">
    <property type="entry name" value="HATPase_c"/>
    <property type="match status" value="1"/>
</dbReference>
<feature type="domain" description="PAS" evidence="10">
    <location>
        <begin position="176"/>
        <end position="232"/>
    </location>
</feature>
<evidence type="ECO:0000256" key="3">
    <source>
        <dbReference type="ARBA" id="ARBA00022553"/>
    </source>
</evidence>
<dbReference type="Pfam" id="PF00989">
    <property type="entry name" value="PAS"/>
    <property type="match status" value="1"/>
</dbReference>
<proteinExistence type="predicted"/>
<evidence type="ECO:0000256" key="7">
    <source>
        <dbReference type="ARBA" id="ARBA00022840"/>
    </source>
</evidence>
<dbReference type="EC" id="2.7.13.3" evidence="2"/>
<evidence type="ECO:0000256" key="6">
    <source>
        <dbReference type="ARBA" id="ARBA00022777"/>
    </source>
</evidence>
<name>A0AAU8GXH6_9BACT</name>
<keyword evidence="8" id="KW-0902">Two-component regulatory system</keyword>
<keyword evidence="7" id="KW-0067">ATP-binding</keyword>
<dbReference type="InterPro" id="IPR001610">
    <property type="entry name" value="PAC"/>
</dbReference>
<dbReference type="GO" id="GO:0005524">
    <property type="term" value="F:ATP binding"/>
    <property type="evidence" value="ECO:0007669"/>
    <property type="project" value="UniProtKB-KW"/>
</dbReference>
<dbReference type="Gene3D" id="3.30.450.40">
    <property type="match status" value="3"/>
</dbReference>
<dbReference type="PROSITE" id="PS50113">
    <property type="entry name" value="PAC"/>
    <property type="match status" value="1"/>
</dbReference>
<dbReference type="InterPro" id="IPR004358">
    <property type="entry name" value="Sig_transdc_His_kin-like_C"/>
</dbReference>
<dbReference type="GO" id="GO:0000155">
    <property type="term" value="F:phosphorelay sensor kinase activity"/>
    <property type="evidence" value="ECO:0007669"/>
    <property type="project" value="InterPro"/>
</dbReference>
<dbReference type="InterPro" id="IPR000014">
    <property type="entry name" value="PAS"/>
</dbReference>
<dbReference type="NCBIfam" id="TIGR00229">
    <property type="entry name" value="sensory_box"/>
    <property type="match status" value="2"/>
</dbReference>
<dbReference type="InterPro" id="IPR035965">
    <property type="entry name" value="PAS-like_dom_sf"/>
</dbReference>
<dbReference type="Pfam" id="PF08448">
    <property type="entry name" value="PAS_4"/>
    <property type="match status" value="1"/>
</dbReference>
<dbReference type="InterPro" id="IPR013767">
    <property type="entry name" value="PAS_fold"/>
</dbReference>
<dbReference type="SUPFAM" id="SSF55781">
    <property type="entry name" value="GAF domain-like"/>
    <property type="match status" value="2"/>
</dbReference>
<dbReference type="CDD" id="cd00082">
    <property type="entry name" value="HisKA"/>
    <property type="match status" value="1"/>
</dbReference>
<dbReference type="InterPro" id="IPR029016">
    <property type="entry name" value="GAF-like_dom_sf"/>
</dbReference>
<dbReference type="SMART" id="SM00387">
    <property type="entry name" value="HATPase_c"/>
    <property type="match status" value="1"/>
</dbReference>
<dbReference type="InterPro" id="IPR000700">
    <property type="entry name" value="PAS-assoc_C"/>
</dbReference>
<dbReference type="Pfam" id="PF13185">
    <property type="entry name" value="GAF_2"/>
    <property type="match status" value="1"/>
</dbReference>
<feature type="domain" description="PAS" evidence="10">
    <location>
        <begin position="508"/>
        <end position="578"/>
    </location>
</feature>
<dbReference type="PROSITE" id="PS50112">
    <property type="entry name" value="PAS"/>
    <property type="match status" value="2"/>
</dbReference>
<dbReference type="SMART" id="SM00086">
    <property type="entry name" value="PAC"/>
    <property type="match status" value="1"/>
</dbReference>
<dbReference type="PANTHER" id="PTHR43065">
    <property type="entry name" value="SENSOR HISTIDINE KINASE"/>
    <property type="match status" value="1"/>
</dbReference>
<evidence type="ECO:0000256" key="2">
    <source>
        <dbReference type="ARBA" id="ARBA00012438"/>
    </source>
</evidence>
<evidence type="ECO:0000259" key="9">
    <source>
        <dbReference type="PROSITE" id="PS50109"/>
    </source>
</evidence>
<dbReference type="Gene3D" id="3.30.565.10">
    <property type="entry name" value="Histidine kinase-like ATPase, C-terminal domain"/>
    <property type="match status" value="1"/>
</dbReference>
<accession>A0AAU8GXH6</accession>
<sequence>MKERQALFELIKLLEIYEDTEILLERLIYYVCELMNAQAGIVRLIRNGYLYITAAYNVNSDKTVIKSDEGICGKVLKEGKVKTFNKAQLEKYELDIPAYSAICIPLKMQQENIGTILVYNKLDSEEGFGEFTEEDIAVGELFSAIASLIILKSLRFKELKEREMQNTKAMAQIEELKSYLESLIQSSADAIIATDLDNIVTAWNKGAENIFGYAKEEVIGKPLPVIPDFLREMEKIYFEKIKQDETLKDIETVMVTKENKIIEVSLTMSPIKNSRGQIVGVSRIIRDITEKKKLERDLIRRNEELTKILFISSAVRSTLELNKLLRIILTVITMGEGLGFNRAVLFLVDEESNSLRGVMAVGPSSYEEAWHIWSSMSREKKTLFEVLDELSRREFEEDSFLERLCKNISIPLSENTPIVRAVKEKKVFNIKDVHKEEADPVIIQQLGSFAYAVTPLISKDKAIGAVWVDNLYTRKPITEQDINFLKGFADQVAGAIENAWIFDKIEQAEKELEMLFNSITDLIYYTDDTYTIKKVNRSFLEAVGLKENEVIGKKCFKLIHKTSYPLEECPHRKAMETGIPQVGELEENYLDGVYLLSSSPIFDKNGILIGTINVAKNITELKNLKERIISMEKMAALGEMAAKVAHEIRNPLLAIGGFAKRLNKELKDEKSQEYIKVIIEEVRRLERILNEILSFVKPYPIGKESFEINQLVGDVVNFVESTLKDNNNEFKLTINNNFKVLGNYDKLKEVLLNLISNANEATKNGSITLKIHKADKLPVEADAGKEYFIIEVEDTGCGIEKANLKRIFDPFFTTKTTGTGLGLAIVKRIVEEHGGIIKVESELSKGTTFKVFLPIHKEGGDNENSGS</sequence>
<protein>
    <recommendedName>
        <fullName evidence="2">histidine kinase</fullName>
        <ecNumber evidence="2">2.7.13.3</ecNumber>
    </recommendedName>
</protein>
<dbReference type="SUPFAM" id="SSF47384">
    <property type="entry name" value="Homodimeric domain of signal transducing histidine kinase"/>
    <property type="match status" value="1"/>
</dbReference>
<keyword evidence="6" id="KW-0418">Kinase</keyword>
<dbReference type="SUPFAM" id="SSF55785">
    <property type="entry name" value="PYP-like sensor domain (PAS domain)"/>
    <property type="match status" value="2"/>
</dbReference>
<dbReference type="PROSITE" id="PS50109">
    <property type="entry name" value="HIS_KIN"/>
    <property type="match status" value="1"/>
</dbReference>
<dbReference type="GO" id="GO:0006355">
    <property type="term" value="P:regulation of DNA-templated transcription"/>
    <property type="evidence" value="ECO:0007669"/>
    <property type="project" value="InterPro"/>
</dbReference>
<gene>
    <name evidence="12" type="ORF">V4D30_06565</name>
</gene>
<dbReference type="SMART" id="SM00065">
    <property type="entry name" value="GAF"/>
    <property type="match status" value="2"/>
</dbReference>
<dbReference type="Gene3D" id="1.10.287.130">
    <property type="match status" value="1"/>
</dbReference>
<dbReference type="Pfam" id="PF01590">
    <property type="entry name" value="GAF"/>
    <property type="match status" value="1"/>
</dbReference>
<dbReference type="AlphaFoldDB" id="A0AAU8GXH6"/>
<dbReference type="InterPro" id="IPR003594">
    <property type="entry name" value="HATPase_dom"/>
</dbReference>
<comment type="catalytic activity">
    <reaction evidence="1">
        <text>ATP + protein L-histidine = ADP + protein N-phospho-L-histidine.</text>
        <dbReference type="EC" id="2.7.13.3"/>
    </reaction>
</comment>
<dbReference type="SMART" id="SM00388">
    <property type="entry name" value="HisKA"/>
    <property type="match status" value="1"/>
</dbReference>
<reference evidence="12" key="1">
    <citation type="submission" date="2024-01" db="EMBL/GenBank/DDBJ databases">
        <title>The first autotrophic representatives of the genus Thermodesulfovibrio.</title>
        <authorList>
            <person name="Maltseva A.I."/>
            <person name="Elcheninov A.G."/>
            <person name="Kublanov I.V."/>
            <person name="Lebedinsky A.V."/>
            <person name="Frolov E.N."/>
        </authorList>
    </citation>
    <scope>NUCLEOTIDE SEQUENCE</scope>
    <source>
        <strain evidence="12">3907-1M</strain>
    </source>
</reference>
<evidence type="ECO:0000256" key="4">
    <source>
        <dbReference type="ARBA" id="ARBA00022679"/>
    </source>
</evidence>
<evidence type="ECO:0000256" key="5">
    <source>
        <dbReference type="ARBA" id="ARBA00022741"/>
    </source>
</evidence>
<evidence type="ECO:0000313" key="12">
    <source>
        <dbReference type="EMBL" id="XCH45997.1"/>
    </source>
</evidence>
<dbReference type="InterPro" id="IPR036097">
    <property type="entry name" value="HisK_dim/P_sf"/>
</dbReference>